<keyword evidence="2" id="KW-1185">Reference proteome</keyword>
<organism evidence="1 2">
    <name type="scientific">Fonsecaea nubica</name>
    <dbReference type="NCBI Taxonomy" id="856822"/>
    <lineage>
        <taxon>Eukaryota</taxon>
        <taxon>Fungi</taxon>
        <taxon>Dikarya</taxon>
        <taxon>Ascomycota</taxon>
        <taxon>Pezizomycotina</taxon>
        <taxon>Eurotiomycetes</taxon>
        <taxon>Chaetothyriomycetidae</taxon>
        <taxon>Chaetothyriales</taxon>
        <taxon>Herpotrichiellaceae</taxon>
        <taxon>Fonsecaea</taxon>
    </lineage>
</organism>
<sequence length="128" mass="13874">MRGDVANHGENFGPPEVLKHSQIFSEELLLTTASAHDTVGICPRLVKLFAVDMTKFSLICWCLGFPGWFSSATLAGLEIRCRLLALASGKYAGEYGPPQSYGKLWLFIRAESSFGLVTAQVEGVCCDG</sequence>
<protein>
    <submittedName>
        <fullName evidence="1">Uncharacterized protein</fullName>
    </submittedName>
</protein>
<evidence type="ECO:0000313" key="1">
    <source>
        <dbReference type="EMBL" id="OAL40568.1"/>
    </source>
</evidence>
<evidence type="ECO:0000313" key="2">
    <source>
        <dbReference type="Proteomes" id="UP000185904"/>
    </source>
</evidence>
<proteinExistence type="predicted"/>
<dbReference type="AlphaFoldDB" id="A0A178DEX6"/>
<gene>
    <name evidence="1" type="ORF">AYO20_00304</name>
</gene>
<dbReference type="EMBL" id="LVCJ01000001">
    <property type="protein sequence ID" value="OAL40568.1"/>
    <property type="molecule type" value="Genomic_DNA"/>
</dbReference>
<dbReference type="RefSeq" id="XP_022505580.1">
    <property type="nucleotide sequence ID" value="XM_022638615.1"/>
</dbReference>
<comment type="caution">
    <text evidence="1">The sequence shown here is derived from an EMBL/GenBank/DDBJ whole genome shotgun (WGS) entry which is preliminary data.</text>
</comment>
<name>A0A178DEX6_9EURO</name>
<reference evidence="1 2" key="1">
    <citation type="submission" date="2016-03" db="EMBL/GenBank/DDBJ databases">
        <title>The draft genome sequence of Fonsecaea nubica causative agent of cutaneous subcutaneous infection in human host.</title>
        <authorList>
            <person name="Costa F."/>
            <person name="Sybren D.H."/>
            <person name="Raittz R.T."/>
            <person name="Weiss V.A."/>
            <person name="Leao A.C."/>
            <person name="Gomes R."/>
            <person name="De Souza E.M."/>
            <person name="Pedrosa F.O."/>
            <person name="Steffens M.B."/>
            <person name="Bombassaro A."/>
            <person name="Tadra-Sfeir M.Z."/>
            <person name="Moreno L.F."/>
            <person name="Najafzadeh M.J."/>
            <person name="Felipe M.S."/>
            <person name="Teixeira M."/>
            <person name="Sun J."/>
            <person name="Xi L."/>
            <person name="Castro M.A."/>
            <person name="Vicente V.A."/>
        </authorList>
    </citation>
    <scope>NUCLEOTIDE SEQUENCE [LARGE SCALE GENOMIC DNA]</scope>
    <source>
        <strain evidence="1 2">CBS 269.64</strain>
    </source>
</reference>
<dbReference type="GeneID" id="34583731"/>
<accession>A0A178DEX6</accession>
<dbReference type="Proteomes" id="UP000185904">
    <property type="component" value="Unassembled WGS sequence"/>
</dbReference>